<dbReference type="EMBL" id="CP003071">
    <property type="protein sequence ID" value="AGA86735.1"/>
    <property type="molecule type" value="Genomic_DNA"/>
</dbReference>
<evidence type="ECO:0000313" key="1">
    <source>
        <dbReference type="EMBL" id="AGA86726.1"/>
    </source>
</evidence>
<evidence type="ECO:0000313" key="2">
    <source>
        <dbReference type="EMBL" id="AGA86735.1"/>
    </source>
</evidence>
<dbReference type="EMBL" id="CP003071">
    <property type="protein sequence ID" value="AGA86726.1"/>
    <property type="molecule type" value="Genomic_DNA"/>
</dbReference>
<protein>
    <submittedName>
        <fullName evidence="1">Uncharacterized protein</fullName>
    </submittedName>
</protein>
<dbReference type="STRING" id="644801.Psest_2192"/>
<accession>L0GL39</accession>
<dbReference type="HOGENOM" id="CLU_3139759_0_0_6"/>
<gene>
    <name evidence="1" type="ORF">Psest_2192</name>
    <name evidence="2" type="ORF">Psest_2201</name>
</gene>
<sequence>MMRSWAYLRGFRDYRPRRIYCNPYLLCSYDYNEYERGWFQAHKRTGLFS</sequence>
<proteinExistence type="predicted"/>
<dbReference type="AlphaFoldDB" id="L0GL39"/>
<dbReference type="KEGG" id="psh:Psest_2192"/>
<dbReference type="Proteomes" id="UP000010820">
    <property type="component" value="Chromosome"/>
</dbReference>
<name>L0GL39_STUST</name>
<evidence type="ECO:0000313" key="3">
    <source>
        <dbReference type="Proteomes" id="UP000010820"/>
    </source>
</evidence>
<reference evidence="1 3" key="1">
    <citation type="submission" date="2011-10" db="EMBL/GenBank/DDBJ databases">
        <title>Complete sequence of chromosome of Pseudomonas stutzeri RCH2.</title>
        <authorList>
            <consortium name="US DOE Joint Genome Institute"/>
            <person name="Lucas S."/>
            <person name="Han J."/>
            <person name="Lapidus A."/>
            <person name="Cheng J.-F."/>
            <person name="Goodwin L."/>
            <person name="Pitluck S."/>
            <person name="Peters L."/>
            <person name="Ovchinnikova G."/>
            <person name="Zeytun A."/>
            <person name="Lu M."/>
            <person name="Detter J.C."/>
            <person name="Han C."/>
            <person name="Tapia R."/>
            <person name="Land M."/>
            <person name="Hauser L."/>
            <person name="Kyrpides N."/>
            <person name="Ivanova N."/>
            <person name="Pagani I."/>
            <person name="Chakraborty R."/>
            <person name="Arkin A."/>
            <person name="Dehal P."/>
            <person name="Wall J."/>
            <person name="Hazen T."/>
            <person name="Woyke T."/>
        </authorList>
    </citation>
    <scope>NUCLEOTIDE SEQUENCE [LARGE SCALE GENOMIC DNA]</scope>
    <source>
        <strain evidence="1 3">RCH2</strain>
    </source>
</reference>
<organism evidence="1 3">
    <name type="scientific">Stutzerimonas stutzeri RCH2</name>
    <dbReference type="NCBI Taxonomy" id="644801"/>
    <lineage>
        <taxon>Bacteria</taxon>
        <taxon>Pseudomonadati</taxon>
        <taxon>Pseudomonadota</taxon>
        <taxon>Gammaproteobacteria</taxon>
        <taxon>Pseudomonadales</taxon>
        <taxon>Pseudomonadaceae</taxon>
        <taxon>Stutzerimonas</taxon>
    </lineage>
</organism>
<dbReference type="KEGG" id="psh:Psest_2201"/>